<dbReference type="EMBL" id="UYRS01018304">
    <property type="protein sequence ID" value="VDK32036.1"/>
    <property type="molecule type" value="Genomic_DNA"/>
</dbReference>
<protein>
    <submittedName>
        <fullName evidence="3">TACC_C domain-containing protein</fullName>
    </submittedName>
</protein>
<reference evidence="3" key="1">
    <citation type="submission" date="2017-02" db="UniProtKB">
        <authorList>
            <consortium name="WormBaseParasite"/>
        </authorList>
    </citation>
    <scope>IDENTIFICATION</scope>
</reference>
<accession>A0A0R3W1G9</accession>
<dbReference type="WBParaSite" id="TASK_0000358001-mRNA-1">
    <property type="protein sequence ID" value="TASK_0000358001-mRNA-1"/>
    <property type="gene ID" value="TASK_0000358001"/>
</dbReference>
<gene>
    <name evidence="1" type="ORF">TASK_LOCUS3581</name>
</gene>
<evidence type="ECO:0000313" key="2">
    <source>
        <dbReference type="Proteomes" id="UP000282613"/>
    </source>
</evidence>
<dbReference type="AlphaFoldDB" id="A0A0R3W1G9"/>
<reference evidence="1 2" key="2">
    <citation type="submission" date="2018-11" db="EMBL/GenBank/DDBJ databases">
        <authorList>
            <consortium name="Pathogen Informatics"/>
        </authorList>
    </citation>
    <scope>NUCLEOTIDE SEQUENCE [LARGE SCALE GENOMIC DNA]</scope>
</reference>
<sequence>MILRDAVFEPPCLPVESLDHCMNFSQRFIKLKRKVLNLNKKYAMNFKLALAQSQVNIALAKKKALVEALTKLEADCAAKVRERDQLREQYNAKHNAYCELVESLATTYQSKVRSAPFF</sequence>
<keyword evidence="2" id="KW-1185">Reference proteome</keyword>
<evidence type="ECO:0000313" key="1">
    <source>
        <dbReference type="EMBL" id="VDK32036.1"/>
    </source>
</evidence>
<name>A0A0R3W1G9_TAEAS</name>
<dbReference type="OrthoDB" id="10340501at2759"/>
<dbReference type="Proteomes" id="UP000282613">
    <property type="component" value="Unassembled WGS sequence"/>
</dbReference>
<evidence type="ECO:0000313" key="3">
    <source>
        <dbReference type="WBParaSite" id="TASK_0000358001-mRNA-1"/>
    </source>
</evidence>
<proteinExistence type="predicted"/>
<organism evidence="3">
    <name type="scientific">Taenia asiatica</name>
    <name type="common">Asian tapeworm</name>
    <dbReference type="NCBI Taxonomy" id="60517"/>
    <lineage>
        <taxon>Eukaryota</taxon>
        <taxon>Metazoa</taxon>
        <taxon>Spiralia</taxon>
        <taxon>Lophotrochozoa</taxon>
        <taxon>Platyhelminthes</taxon>
        <taxon>Cestoda</taxon>
        <taxon>Eucestoda</taxon>
        <taxon>Cyclophyllidea</taxon>
        <taxon>Taeniidae</taxon>
        <taxon>Taenia</taxon>
    </lineage>
</organism>